<keyword evidence="1" id="KW-0732">Signal</keyword>
<evidence type="ECO:0000256" key="1">
    <source>
        <dbReference type="SAM" id="SignalP"/>
    </source>
</evidence>
<dbReference type="HOGENOM" id="CLU_064758_0_0_1"/>
<dbReference type="eggNOG" id="ENOG502T5A6">
    <property type="taxonomic scope" value="Eukaryota"/>
</dbReference>
<keyword evidence="3" id="KW-1185">Reference proteome</keyword>
<dbReference type="Proteomes" id="UP000012174">
    <property type="component" value="Unassembled WGS sequence"/>
</dbReference>
<dbReference type="EMBL" id="KB706153">
    <property type="protein sequence ID" value="EMR68908.1"/>
    <property type="molecule type" value="Genomic_DNA"/>
</dbReference>
<gene>
    <name evidence="2" type="ORF">UCREL1_4071</name>
</gene>
<feature type="chain" id="PRO_5004085022" evidence="1">
    <location>
        <begin position="17"/>
        <end position="340"/>
    </location>
</feature>
<sequence>MKYLLSLLLTAGQVTGALQKVTQLFNVDFGTNDQGGCGYVGETAMNEYLEDSYELAKTGVKLLDDYSDTNNMEAERLVFGYFKGTRGTDRSRLKSSFEAVRDFMEGNREITGGKPYLFCDSTWLTRFTMQDEWLNDEGQPVLKTDDQGIPYYIHNNDVEHMVDKQTESTRALRKVAVPYWSSTHKQYLFDQQYENPAIGYCSEEGNAGVTQAIILPKVITVCPVAFEQKRRLRSVQVTPITRASIQGSSRPKNAQVTEDTLPSSATLFHEMFHLVLGNADSTPPPGERYLWGQMRSLGVESLSLNPETYVSAAVAYDYTLNAGTRDGHAVEFYAGFAMQG</sequence>
<dbReference type="KEGG" id="ela:UCREL1_4071"/>
<proteinExistence type="predicted"/>
<dbReference type="OrthoDB" id="4259138at2759"/>
<dbReference type="OMA" id="SAWANTW"/>
<feature type="signal peptide" evidence="1">
    <location>
        <begin position="1"/>
        <end position="16"/>
    </location>
</feature>
<protein>
    <submittedName>
        <fullName evidence="2">Uncharacterized protein</fullName>
    </submittedName>
</protein>
<evidence type="ECO:0000313" key="2">
    <source>
        <dbReference type="EMBL" id="EMR68908.1"/>
    </source>
</evidence>
<accession>M7SWI8</accession>
<name>M7SWI8_EUTLA</name>
<organism evidence="2 3">
    <name type="scientific">Eutypa lata (strain UCR-EL1)</name>
    <name type="common">Grapevine dieback disease fungus</name>
    <name type="synonym">Eutypa armeniacae</name>
    <dbReference type="NCBI Taxonomy" id="1287681"/>
    <lineage>
        <taxon>Eukaryota</taxon>
        <taxon>Fungi</taxon>
        <taxon>Dikarya</taxon>
        <taxon>Ascomycota</taxon>
        <taxon>Pezizomycotina</taxon>
        <taxon>Sordariomycetes</taxon>
        <taxon>Xylariomycetidae</taxon>
        <taxon>Xylariales</taxon>
        <taxon>Diatrypaceae</taxon>
        <taxon>Eutypa</taxon>
    </lineage>
</organism>
<reference evidence="3" key="1">
    <citation type="journal article" date="2013" name="Genome Announc.">
        <title>Draft genome sequence of the grapevine dieback fungus Eutypa lata UCR-EL1.</title>
        <authorList>
            <person name="Blanco-Ulate B."/>
            <person name="Rolshausen P.E."/>
            <person name="Cantu D."/>
        </authorList>
    </citation>
    <scope>NUCLEOTIDE SEQUENCE [LARGE SCALE GENOMIC DNA]</scope>
    <source>
        <strain evidence="3">UCR-EL1</strain>
    </source>
</reference>
<evidence type="ECO:0000313" key="3">
    <source>
        <dbReference type="Proteomes" id="UP000012174"/>
    </source>
</evidence>
<dbReference type="AlphaFoldDB" id="M7SWI8"/>